<dbReference type="GO" id="GO:0006144">
    <property type="term" value="P:purine nucleobase metabolic process"/>
    <property type="evidence" value="ECO:0007669"/>
    <property type="project" value="UniProtKB-KW"/>
</dbReference>
<feature type="coiled-coil region" evidence="7">
    <location>
        <begin position="128"/>
        <end position="162"/>
    </location>
</feature>
<keyword evidence="4" id="KW-0659">Purine metabolism</keyword>
<dbReference type="EC" id="4.1.1.97" evidence="3"/>
<dbReference type="AlphaFoldDB" id="A0A365PLG2"/>
<accession>A0A365PLG2</accession>
<dbReference type="NCBIfam" id="NF010372">
    <property type="entry name" value="PRK13798.1"/>
    <property type="match status" value="1"/>
</dbReference>
<dbReference type="Proteomes" id="UP000253688">
    <property type="component" value="Unassembled WGS sequence"/>
</dbReference>
<protein>
    <recommendedName>
        <fullName evidence="3">2-oxo-4-hydroxy-4-carboxy-5-ureidoimidazoline decarboxylase</fullName>
        <ecNumber evidence="3">4.1.1.97</ecNumber>
    </recommendedName>
</protein>
<proteinExistence type="predicted"/>
<comment type="caution">
    <text evidence="9">The sequence shown here is derived from an EMBL/GenBank/DDBJ whole genome shotgun (WGS) entry which is preliminary data.</text>
</comment>
<evidence type="ECO:0000313" key="9">
    <source>
        <dbReference type="EMBL" id="RBA49256.1"/>
    </source>
</evidence>
<name>A0A365PLG2_ACIJU</name>
<evidence type="ECO:0000256" key="4">
    <source>
        <dbReference type="ARBA" id="ARBA00022631"/>
    </source>
</evidence>
<organism evidence="9 10">
    <name type="scientific">Acinetobacter junii</name>
    <dbReference type="NCBI Taxonomy" id="40215"/>
    <lineage>
        <taxon>Bacteria</taxon>
        <taxon>Pseudomonadati</taxon>
        <taxon>Pseudomonadota</taxon>
        <taxon>Gammaproteobacteria</taxon>
        <taxon>Moraxellales</taxon>
        <taxon>Moraxellaceae</taxon>
        <taxon>Acinetobacter</taxon>
    </lineage>
</organism>
<reference evidence="9 10" key="1">
    <citation type="submission" date="2018-04" db="EMBL/GenBank/DDBJ databases">
        <title>Acinetobacter junii Genome sequencing and assembly.</title>
        <authorList>
            <person name="Su J."/>
            <person name="Rensing C."/>
            <person name="Mazhar H.S."/>
        </authorList>
    </citation>
    <scope>NUCLEOTIDE SEQUENCE [LARGE SCALE GENOMIC DNA]</scope>
    <source>
        <strain evidence="9 10">SC22</strain>
    </source>
</reference>
<dbReference type="InterPro" id="IPR017595">
    <property type="entry name" value="OHCU_decarboxylase-2"/>
</dbReference>
<evidence type="ECO:0000256" key="2">
    <source>
        <dbReference type="ARBA" id="ARBA00004754"/>
    </source>
</evidence>
<dbReference type="EMBL" id="QEWH01000020">
    <property type="protein sequence ID" value="RBA49256.1"/>
    <property type="molecule type" value="Genomic_DNA"/>
</dbReference>
<dbReference type="InterPro" id="IPR018020">
    <property type="entry name" value="OHCU_decarboxylase"/>
</dbReference>
<evidence type="ECO:0000259" key="8">
    <source>
        <dbReference type="Pfam" id="PF09349"/>
    </source>
</evidence>
<evidence type="ECO:0000256" key="5">
    <source>
        <dbReference type="ARBA" id="ARBA00022793"/>
    </source>
</evidence>
<dbReference type="InterPro" id="IPR036778">
    <property type="entry name" value="OHCU_decarboxylase_sf"/>
</dbReference>
<dbReference type="Pfam" id="PF09349">
    <property type="entry name" value="OHCU_decarbox"/>
    <property type="match status" value="1"/>
</dbReference>
<evidence type="ECO:0000256" key="1">
    <source>
        <dbReference type="ARBA" id="ARBA00001163"/>
    </source>
</evidence>
<gene>
    <name evidence="9" type="primary">uraD</name>
    <name evidence="9" type="ORF">DC346_03875</name>
</gene>
<dbReference type="NCBIfam" id="TIGR03180">
    <property type="entry name" value="UraD_2"/>
    <property type="match status" value="1"/>
</dbReference>
<sequence length="166" mass="19262">MNLERFNLLNDEQAFEALKPCVQIPSWIESIVLQRPFGSAEELYQTAALQAQIWQWSEILEALEQHPRIGEKKAAMTLSEREQQFSQKEQAQLGVDQDIQQALFQGNLAYEHKFGHIFLIRAAGRSGTEMLTELNRRLENSAEQEQQEVKQQLKEIALIRLKQEIQ</sequence>
<dbReference type="STRING" id="40215.BVL33_08215"/>
<dbReference type="SUPFAM" id="SSF158694">
    <property type="entry name" value="UraD-Like"/>
    <property type="match status" value="1"/>
</dbReference>
<dbReference type="RefSeq" id="WP_112986131.1">
    <property type="nucleotide sequence ID" value="NZ_CP131470.1"/>
</dbReference>
<keyword evidence="7" id="KW-0175">Coiled coil</keyword>
<evidence type="ECO:0000256" key="3">
    <source>
        <dbReference type="ARBA" id="ARBA00012257"/>
    </source>
</evidence>
<dbReference type="GO" id="GO:0051997">
    <property type="term" value="F:2-oxo-4-hydroxy-4-carboxy-5-ureidoimidazoline decarboxylase activity"/>
    <property type="evidence" value="ECO:0007669"/>
    <property type="project" value="UniProtKB-EC"/>
</dbReference>
<keyword evidence="5" id="KW-0210">Decarboxylase</keyword>
<evidence type="ECO:0000313" key="10">
    <source>
        <dbReference type="Proteomes" id="UP000253688"/>
    </source>
</evidence>
<dbReference type="GO" id="GO:0019628">
    <property type="term" value="P:urate catabolic process"/>
    <property type="evidence" value="ECO:0007669"/>
    <property type="project" value="TreeGrafter"/>
</dbReference>
<keyword evidence="6 9" id="KW-0456">Lyase</keyword>
<comment type="pathway">
    <text evidence="2">Purine metabolism; urate degradation; (S)-allantoin from urate: step 3/3.</text>
</comment>
<dbReference type="PANTHER" id="PTHR43466:SF1">
    <property type="entry name" value="2-OXO-4-HYDROXY-4-CARBOXY-5-UREIDOIMIDAZOLINE DECARBOXYLASE-RELATED"/>
    <property type="match status" value="1"/>
</dbReference>
<dbReference type="PANTHER" id="PTHR43466">
    <property type="entry name" value="2-OXO-4-HYDROXY-4-CARBOXY-5-UREIDOIMIDAZOLINE DECARBOXYLASE-RELATED"/>
    <property type="match status" value="1"/>
</dbReference>
<feature type="domain" description="Oxo-4-hydroxy-4-carboxy-5-ureidoimidazoline decarboxylase" evidence="8">
    <location>
        <begin position="7"/>
        <end position="162"/>
    </location>
</feature>
<evidence type="ECO:0000256" key="6">
    <source>
        <dbReference type="ARBA" id="ARBA00023239"/>
    </source>
</evidence>
<evidence type="ECO:0000256" key="7">
    <source>
        <dbReference type="SAM" id="Coils"/>
    </source>
</evidence>
<comment type="catalytic activity">
    <reaction evidence="1">
        <text>5-hydroxy-2-oxo-4-ureido-2,5-dihydro-1H-imidazole-5-carboxylate + H(+) = (S)-allantoin + CO2</text>
        <dbReference type="Rhea" id="RHEA:26301"/>
        <dbReference type="ChEBI" id="CHEBI:15378"/>
        <dbReference type="ChEBI" id="CHEBI:15678"/>
        <dbReference type="ChEBI" id="CHEBI:16526"/>
        <dbReference type="ChEBI" id="CHEBI:58639"/>
        <dbReference type="EC" id="4.1.1.97"/>
    </reaction>
</comment>
<dbReference type="Gene3D" id="1.10.3330.10">
    <property type="entry name" value="Oxo-4-hydroxy-4-carboxy-5-ureidoimidazoline decarboxylase"/>
    <property type="match status" value="1"/>
</dbReference>